<sequence>MQHAKIEGMTPISHQNLVKVSPDFATTAGERHMDEVKEETPNETDAEFRLAAIHSDVTWQSIRIISTILISCIAGSI</sequence>
<dbReference type="EMBL" id="JARK01001635">
    <property type="protein sequence ID" value="EYB85395.1"/>
    <property type="molecule type" value="Genomic_DNA"/>
</dbReference>
<dbReference type="AlphaFoldDB" id="A0A016S402"/>
<keyword evidence="2" id="KW-1185">Reference proteome</keyword>
<dbReference type="Proteomes" id="UP000024635">
    <property type="component" value="Unassembled WGS sequence"/>
</dbReference>
<accession>A0A016S402</accession>
<proteinExistence type="predicted"/>
<evidence type="ECO:0000313" key="2">
    <source>
        <dbReference type="Proteomes" id="UP000024635"/>
    </source>
</evidence>
<reference evidence="2" key="1">
    <citation type="journal article" date="2015" name="Nat. Genet.">
        <title>The genome and transcriptome of the zoonotic hookworm Ancylostoma ceylanicum identify infection-specific gene families.</title>
        <authorList>
            <person name="Schwarz E.M."/>
            <person name="Hu Y."/>
            <person name="Antoshechkin I."/>
            <person name="Miller M.M."/>
            <person name="Sternberg P.W."/>
            <person name="Aroian R.V."/>
        </authorList>
    </citation>
    <scope>NUCLEOTIDE SEQUENCE</scope>
    <source>
        <strain evidence="2">HY135</strain>
    </source>
</reference>
<comment type="caution">
    <text evidence="1">The sequence shown here is derived from an EMBL/GenBank/DDBJ whole genome shotgun (WGS) entry which is preliminary data.</text>
</comment>
<organism evidence="1 2">
    <name type="scientific">Ancylostoma ceylanicum</name>
    <dbReference type="NCBI Taxonomy" id="53326"/>
    <lineage>
        <taxon>Eukaryota</taxon>
        <taxon>Metazoa</taxon>
        <taxon>Ecdysozoa</taxon>
        <taxon>Nematoda</taxon>
        <taxon>Chromadorea</taxon>
        <taxon>Rhabditida</taxon>
        <taxon>Rhabditina</taxon>
        <taxon>Rhabditomorpha</taxon>
        <taxon>Strongyloidea</taxon>
        <taxon>Ancylostomatidae</taxon>
        <taxon>Ancylostomatinae</taxon>
        <taxon>Ancylostoma</taxon>
    </lineage>
</organism>
<evidence type="ECO:0000313" key="1">
    <source>
        <dbReference type="EMBL" id="EYB85395.1"/>
    </source>
</evidence>
<gene>
    <name evidence="1" type="primary">Acey_s0299.g1789</name>
    <name evidence="1" type="ORF">Y032_0299g1789</name>
</gene>
<protein>
    <submittedName>
        <fullName evidence="1">Uncharacterized protein</fullName>
    </submittedName>
</protein>
<name>A0A016S402_9BILA</name>